<gene>
    <name evidence="2" type="ORF">QBC33DRAFT_514904</name>
</gene>
<feature type="region of interest" description="Disordered" evidence="1">
    <location>
        <begin position="1"/>
        <end position="36"/>
    </location>
</feature>
<organism evidence="2 3">
    <name type="scientific">Phialemonium atrogriseum</name>
    <dbReference type="NCBI Taxonomy" id="1093897"/>
    <lineage>
        <taxon>Eukaryota</taxon>
        <taxon>Fungi</taxon>
        <taxon>Dikarya</taxon>
        <taxon>Ascomycota</taxon>
        <taxon>Pezizomycotina</taxon>
        <taxon>Sordariomycetes</taxon>
        <taxon>Sordariomycetidae</taxon>
        <taxon>Cephalothecales</taxon>
        <taxon>Cephalothecaceae</taxon>
        <taxon>Phialemonium</taxon>
    </lineage>
</organism>
<evidence type="ECO:0000313" key="2">
    <source>
        <dbReference type="EMBL" id="KAK1767336.1"/>
    </source>
</evidence>
<feature type="region of interest" description="Disordered" evidence="1">
    <location>
        <begin position="50"/>
        <end position="115"/>
    </location>
</feature>
<dbReference type="Proteomes" id="UP001244011">
    <property type="component" value="Unassembled WGS sequence"/>
</dbReference>
<dbReference type="EMBL" id="MU839008">
    <property type="protein sequence ID" value="KAK1767336.1"/>
    <property type="molecule type" value="Genomic_DNA"/>
</dbReference>
<comment type="caution">
    <text evidence="2">The sequence shown here is derived from an EMBL/GenBank/DDBJ whole genome shotgun (WGS) entry which is preliminary data.</text>
</comment>
<dbReference type="AlphaFoldDB" id="A0AAJ0FG79"/>
<evidence type="ECO:0000313" key="3">
    <source>
        <dbReference type="Proteomes" id="UP001244011"/>
    </source>
</evidence>
<evidence type="ECO:0000256" key="1">
    <source>
        <dbReference type="SAM" id="MobiDB-lite"/>
    </source>
</evidence>
<keyword evidence="3" id="KW-1185">Reference proteome</keyword>
<dbReference type="GeneID" id="85309249"/>
<feature type="compositionally biased region" description="Basic and acidic residues" evidence="1">
    <location>
        <begin position="50"/>
        <end position="59"/>
    </location>
</feature>
<feature type="compositionally biased region" description="Basic residues" evidence="1">
    <location>
        <begin position="1"/>
        <end position="15"/>
    </location>
</feature>
<feature type="compositionally biased region" description="Basic and acidic residues" evidence="1">
    <location>
        <begin position="16"/>
        <end position="34"/>
    </location>
</feature>
<accession>A0AAJ0FG79</accession>
<dbReference type="RefSeq" id="XP_060283549.1">
    <property type="nucleotide sequence ID" value="XM_060426062.1"/>
</dbReference>
<name>A0AAJ0FG79_9PEZI</name>
<reference evidence="2" key="1">
    <citation type="submission" date="2023-06" db="EMBL/GenBank/DDBJ databases">
        <title>Genome-scale phylogeny and comparative genomics of the fungal order Sordariales.</title>
        <authorList>
            <consortium name="Lawrence Berkeley National Laboratory"/>
            <person name="Hensen N."/>
            <person name="Bonometti L."/>
            <person name="Westerberg I."/>
            <person name="Brannstrom I.O."/>
            <person name="Guillou S."/>
            <person name="Cros-Aarteil S."/>
            <person name="Calhoun S."/>
            <person name="Haridas S."/>
            <person name="Kuo A."/>
            <person name="Mondo S."/>
            <person name="Pangilinan J."/>
            <person name="Riley R."/>
            <person name="Labutti K."/>
            <person name="Andreopoulos B."/>
            <person name="Lipzen A."/>
            <person name="Chen C."/>
            <person name="Yanf M."/>
            <person name="Daum C."/>
            <person name="Ng V."/>
            <person name="Clum A."/>
            <person name="Steindorff A."/>
            <person name="Ohm R."/>
            <person name="Martin F."/>
            <person name="Silar P."/>
            <person name="Natvig D."/>
            <person name="Lalanne C."/>
            <person name="Gautier V."/>
            <person name="Ament-Velasquez S.L."/>
            <person name="Kruys A."/>
            <person name="Hutchinson M.I."/>
            <person name="Powell A.J."/>
            <person name="Barry K."/>
            <person name="Miller A.N."/>
            <person name="Grigoriev I.V."/>
            <person name="Debuchy R."/>
            <person name="Gladieux P."/>
            <person name="Thoren M.H."/>
            <person name="Johannesson H."/>
        </authorList>
    </citation>
    <scope>NUCLEOTIDE SEQUENCE</scope>
    <source>
        <strain evidence="2">8032-3</strain>
    </source>
</reference>
<protein>
    <submittedName>
        <fullName evidence="2">Uncharacterized protein</fullName>
    </submittedName>
</protein>
<proteinExistence type="predicted"/>
<feature type="region of interest" description="Disordered" evidence="1">
    <location>
        <begin position="156"/>
        <end position="211"/>
    </location>
</feature>
<sequence>MSSRKDKKGGHKRGSRDKDSKKSTSEKTRKKLEDELSQYLEELDQLRNERSTYAKHAEGSDAASGKLLVRGAKSTGSTRIFRQEGQTEDLHDPETVAQRHKKETDRMQTHSKFLAHTSEYQAEEYVEYGEDLKKVDRKIASVESKVEEIRKILGDITTDEPGGLDDYLAGYDDDDDAAGGGPSGPMDAGAWDRPSYGGYGYGGTDAHSQYA</sequence>